<dbReference type="Pfam" id="PF01804">
    <property type="entry name" value="Penicil_amidase"/>
    <property type="match status" value="1"/>
</dbReference>
<dbReference type="SUPFAM" id="SSF49785">
    <property type="entry name" value="Galactose-binding domain-like"/>
    <property type="match status" value="1"/>
</dbReference>
<feature type="compositionally biased region" description="Polar residues" evidence="4">
    <location>
        <begin position="366"/>
        <end position="376"/>
    </location>
</feature>
<evidence type="ECO:0000256" key="1">
    <source>
        <dbReference type="ARBA" id="ARBA00006586"/>
    </source>
</evidence>
<evidence type="ECO:0000313" key="8">
    <source>
        <dbReference type="Proteomes" id="UP000517916"/>
    </source>
</evidence>
<dbReference type="InterPro" id="IPR043146">
    <property type="entry name" value="Penicillin_amidase_N_B-knob"/>
</dbReference>
<evidence type="ECO:0000259" key="6">
    <source>
        <dbReference type="PROSITE" id="PS50022"/>
    </source>
</evidence>
<feature type="domain" description="F5/8 type C" evidence="6">
    <location>
        <begin position="947"/>
        <end position="1087"/>
    </location>
</feature>
<evidence type="ECO:0000256" key="3">
    <source>
        <dbReference type="ARBA" id="ARBA00023145"/>
    </source>
</evidence>
<feature type="compositionally biased region" description="Polar residues" evidence="4">
    <location>
        <begin position="821"/>
        <end position="840"/>
    </location>
</feature>
<dbReference type="InterPro" id="IPR002692">
    <property type="entry name" value="S45"/>
</dbReference>
<dbReference type="Gene3D" id="2.30.120.10">
    <property type="match status" value="1"/>
</dbReference>
<dbReference type="PANTHER" id="PTHR34218">
    <property type="entry name" value="PEPTIDASE S45 PENICILLIN AMIDASE"/>
    <property type="match status" value="1"/>
</dbReference>
<keyword evidence="8" id="KW-1185">Reference proteome</keyword>
<name>A0ABR6BVJ4_9PSEU</name>
<dbReference type="Gene3D" id="1.10.1400.10">
    <property type="match status" value="1"/>
</dbReference>
<dbReference type="PANTHER" id="PTHR34218:SF4">
    <property type="entry name" value="ACYL-HOMOSERINE LACTONE ACYLASE QUIP"/>
    <property type="match status" value="1"/>
</dbReference>
<dbReference type="Gene3D" id="3.60.20.10">
    <property type="entry name" value="Glutamine Phosphoribosylpyrophosphate, subunit 1, domain 1"/>
    <property type="match status" value="1"/>
</dbReference>
<evidence type="ECO:0000313" key="7">
    <source>
        <dbReference type="EMBL" id="MBA8930927.1"/>
    </source>
</evidence>
<evidence type="ECO:0000256" key="4">
    <source>
        <dbReference type="SAM" id="MobiDB-lite"/>
    </source>
</evidence>
<dbReference type="RefSeq" id="WP_182840160.1">
    <property type="nucleotide sequence ID" value="NZ_BAAABQ010000031.1"/>
</dbReference>
<dbReference type="InterPro" id="IPR029055">
    <property type="entry name" value="Ntn_hydrolases_N"/>
</dbReference>
<organism evidence="7 8">
    <name type="scientific">Kutzneria viridogrisea</name>
    <dbReference type="NCBI Taxonomy" id="47990"/>
    <lineage>
        <taxon>Bacteria</taxon>
        <taxon>Bacillati</taxon>
        <taxon>Actinomycetota</taxon>
        <taxon>Actinomycetes</taxon>
        <taxon>Pseudonocardiales</taxon>
        <taxon>Pseudonocardiaceae</taxon>
        <taxon>Kutzneria</taxon>
    </lineage>
</organism>
<dbReference type="EMBL" id="JACJID010000008">
    <property type="protein sequence ID" value="MBA8930927.1"/>
    <property type="molecule type" value="Genomic_DNA"/>
</dbReference>
<dbReference type="PROSITE" id="PS50022">
    <property type="entry name" value="FA58C_3"/>
    <property type="match status" value="1"/>
</dbReference>
<comment type="caution">
    <text evidence="7">The sequence shown here is derived from an EMBL/GenBank/DDBJ whole genome shotgun (WGS) entry which is preliminary data.</text>
</comment>
<dbReference type="InterPro" id="IPR008979">
    <property type="entry name" value="Galactose-bd-like_sf"/>
</dbReference>
<sequence>MLRTARATAVATLTTLTAAALVLSSGPASAEAPQPRSASYASNDYCLGQCDDVLPPGENGNATLADILANKVFGTRPAHTDDQLGKYADLINNYTGLSNGQLGSFFDDASFGVPPDQVESTIKPREDVTIVRDKATGVPHITGTTRSGTEFGAGYAAANDRLWLMDVFRHVGRGQLTSFAGGAPGNRALEQSFWAAAPYTEQELQAQLDNAVTTHGARGAQAMQDAKDYVAGINSYITKVYNNRTFPGEYDLTGHIDPITNAGSIDPFKPTDLVAIGGVIGALFGAGGGGEVQSALVKLAAEAKFGVTEGDKVWQSFREQNDPEAVLTLHDGQSFPYAADPANPQGVAMPDPGSVTPQQLVFDPTGSATSATQVKSSPPVPTRVPDEDKARGIFDKGVLPPDLISAKHGMSNALVVSGQHTDSGHPVAVFGPQTGYFAPQLLMLEELQGPGISARGVAFAGLSMYVELGRGQDYSWSATSAGQDITDTFAVDLCEPNGAPATKNSNSYLYHGQCLPMEQLERDNSWKPTIADSTAAGSYKLIAFRTKYGLVQSRATVGGKPVAYTSLRSSYRHEVDSIIGFQEFNDPSVVHSAATFQQAASDINFTFNWFYVDSKDTAYFNSGNNPVRAAGTNPNLPIRAQQSYEWQGWNPDTNTASYTPFAQHPNSVNQDYYVSWNNKQSKDFSSAGFGNGSVHRANLLDDRVKALVGSGQKVTRAVLTKAMADAAVADLRAEDVLPELLRVIGSQPVTDPNLAKVVDGLKAWQQSGSLRRETTPGSHTYANADAIRVLDAWWPLLVQAEFQPTLGADLFGTMTGAIQVNESPSGGQNVGSTSGGANESQPHKGSAFQYGWWSYVDKDLRSVLGDPVRGALSRSYCGNGDLGQCRQALLSSLQQAAAQTPAQVYTGDADCSAGDQWCADAIIQRPLGGVTDGKISWQNRPTYQQVVQYPAHRGEAIGNLAQGKAVTASSHETGAYNSPPANAVDGSGTSRWASDWSDNQSITVDLGSAQQVGRAVLRWEAAYAKGYRIEVSDNGTDWRAVWSTSTGAGGTDNDSFTPTTARYVRMTGVQRGTKYGYSLYEFEIYPR</sequence>
<dbReference type="SUPFAM" id="SSF56235">
    <property type="entry name" value="N-terminal nucleophile aminohydrolases (Ntn hydrolases)"/>
    <property type="match status" value="1"/>
</dbReference>
<feature type="region of interest" description="Disordered" evidence="4">
    <location>
        <begin position="364"/>
        <end position="388"/>
    </location>
</feature>
<proteinExistence type="inferred from homology"/>
<dbReference type="Proteomes" id="UP000517916">
    <property type="component" value="Unassembled WGS sequence"/>
</dbReference>
<keyword evidence="3" id="KW-0865">Zymogen</keyword>
<feature type="chain" id="PRO_5046382704" evidence="5">
    <location>
        <begin position="31"/>
        <end position="1087"/>
    </location>
</feature>
<gene>
    <name evidence="7" type="ORF">BC739_008174</name>
</gene>
<reference evidence="7 8" key="1">
    <citation type="submission" date="2020-08" db="EMBL/GenBank/DDBJ databases">
        <title>Genomic Encyclopedia of Archaeal and Bacterial Type Strains, Phase II (KMG-II): from individual species to whole genera.</title>
        <authorList>
            <person name="Goeker M."/>
        </authorList>
    </citation>
    <scope>NUCLEOTIDE SEQUENCE [LARGE SCALE GENOMIC DNA]</scope>
    <source>
        <strain evidence="7 8">DSM 43850</strain>
    </source>
</reference>
<feature type="region of interest" description="Disordered" evidence="4">
    <location>
        <begin position="821"/>
        <end position="843"/>
    </location>
</feature>
<protein>
    <submittedName>
        <fullName evidence="7">Acyl-homoserine lactone acylase PvdQ</fullName>
    </submittedName>
</protein>
<keyword evidence="5" id="KW-0732">Signal</keyword>
<dbReference type="Gene3D" id="2.60.120.260">
    <property type="entry name" value="Galactose-binding domain-like"/>
    <property type="match status" value="1"/>
</dbReference>
<dbReference type="InterPro" id="IPR043147">
    <property type="entry name" value="Penicillin_amidase_A-knob"/>
</dbReference>
<evidence type="ECO:0000256" key="5">
    <source>
        <dbReference type="SAM" id="SignalP"/>
    </source>
</evidence>
<accession>A0ABR6BVJ4</accession>
<comment type="similarity">
    <text evidence="1">Belongs to the peptidase S45 family.</text>
</comment>
<keyword evidence="2" id="KW-0378">Hydrolase</keyword>
<dbReference type="InterPro" id="IPR023343">
    <property type="entry name" value="Penicillin_amidase_dom1"/>
</dbReference>
<evidence type="ECO:0000256" key="2">
    <source>
        <dbReference type="ARBA" id="ARBA00022801"/>
    </source>
</evidence>
<dbReference type="Pfam" id="PF22633">
    <property type="entry name" value="F5_F8_type_C_2"/>
    <property type="match status" value="1"/>
</dbReference>
<dbReference type="InterPro" id="IPR000421">
    <property type="entry name" value="FA58C"/>
</dbReference>
<feature type="signal peptide" evidence="5">
    <location>
        <begin position="1"/>
        <end position="30"/>
    </location>
</feature>
<dbReference type="Gene3D" id="1.10.439.10">
    <property type="entry name" value="Penicillin Amidohydrolase, domain 1"/>
    <property type="match status" value="1"/>
</dbReference>